<gene>
    <name evidence="1" type="ORF">GDO86_004325</name>
</gene>
<comment type="caution">
    <text evidence="1">The sequence shown here is derived from an EMBL/GenBank/DDBJ whole genome shotgun (WGS) entry which is preliminary data.</text>
</comment>
<organism evidence="1 2">
    <name type="scientific">Hymenochirus boettgeri</name>
    <name type="common">Congo dwarf clawed frog</name>
    <dbReference type="NCBI Taxonomy" id="247094"/>
    <lineage>
        <taxon>Eukaryota</taxon>
        <taxon>Metazoa</taxon>
        <taxon>Chordata</taxon>
        <taxon>Craniata</taxon>
        <taxon>Vertebrata</taxon>
        <taxon>Euteleostomi</taxon>
        <taxon>Amphibia</taxon>
        <taxon>Batrachia</taxon>
        <taxon>Anura</taxon>
        <taxon>Pipoidea</taxon>
        <taxon>Pipidae</taxon>
        <taxon>Pipinae</taxon>
        <taxon>Hymenochirus</taxon>
    </lineage>
</organism>
<sequence length="75" mass="8535">MATLPENKKEKNGAANPSLHLTCQFQTGKDSNNPPYLVGFFNTGKCLTNPFFSIHIFRIFIVYLHPLCKIFSLFI</sequence>
<protein>
    <submittedName>
        <fullName evidence="1">Uncharacterized protein</fullName>
    </submittedName>
</protein>
<proteinExistence type="predicted"/>
<accession>A0A8T2K9E4</accession>
<dbReference type="AlphaFoldDB" id="A0A8T2K9E4"/>
<keyword evidence="2" id="KW-1185">Reference proteome</keyword>
<dbReference type="Proteomes" id="UP000812440">
    <property type="component" value="Chromosome 2"/>
</dbReference>
<name>A0A8T2K9E4_9PIPI</name>
<dbReference type="EMBL" id="JAACNH010000002">
    <property type="protein sequence ID" value="KAG8452494.1"/>
    <property type="molecule type" value="Genomic_DNA"/>
</dbReference>
<reference evidence="1" key="1">
    <citation type="thesis" date="2020" institute="ProQuest LLC" country="789 East Eisenhower Parkway, Ann Arbor, MI, USA">
        <title>Comparative Genomics and Chromosome Evolution.</title>
        <authorList>
            <person name="Mudd A.B."/>
        </authorList>
    </citation>
    <scope>NUCLEOTIDE SEQUENCE</scope>
    <source>
        <strain evidence="1">Female2</strain>
        <tissue evidence="1">Blood</tissue>
    </source>
</reference>
<evidence type="ECO:0000313" key="1">
    <source>
        <dbReference type="EMBL" id="KAG8452494.1"/>
    </source>
</evidence>
<evidence type="ECO:0000313" key="2">
    <source>
        <dbReference type="Proteomes" id="UP000812440"/>
    </source>
</evidence>